<dbReference type="Pfam" id="PF21683">
    <property type="entry name" value="GpP-like_1st"/>
    <property type="match status" value="1"/>
</dbReference>
<dbReference type="AlphaFoldDB" id="A0A2D3TBH8"/>
<dbReference type="Pfam" id="PF21929">
    <property type="entry name" value="GpP_4th"/>
    <property type="match status" value="1"/>
</dbReference>
<reference evidence="6" key="1">
    <citation type="submission" date="2016-10" db="EMBL/GenBank/DDBJ databases">
        <authorList>
            <person name="Chevignon G."/>
        </authorList>
    </citation>
    <scope>NUCLEOTIDE SEQUENCE [LARGE SCALE GENOMIC DNA]</scope>
    <source>
        <strain evidence="6">ZA17</strain>
    </source>
</reference>
<reference evidence="6" key="2">
    <citation type="submission" date="2017-11" db="EMBL/GenBank/DDBJ databases">
        <title>PacBio sequencing of new strain of the secondary endosymbiont Candidatus Hamiltonella defensa.</title>
        <authorList>
            <person name="Strand M.R."/>
            <person name="Oliver K."/>
        </authorList>
    </citation>
    <scope>NUCLEOTIDE SEQUENCE [LARGE SCALE GENOMIC DNA]</scope>
    <source>
        <strain evidence="6">ZA17</strain>
    </source>
</reference>
<dbReference type="InterPro" id="IPR023399">
    <property type="entry name" value="Baseplate-like_2-layer_sand"/>
</dbReference>
<protein>
    <submittedName>
        <fullName evidence="4">Phage tail protein</fullName>
    </submittedName>
</protein>
<dbReference type="EMBL" id="CP017613">
    <property type="protein sequence ID" value="ATW34378.1"/>
    <property type="molecule type" value="Genomic_DNA"/>
</dbReference>
<sequence>MTTEKTEKVDELYLEVRARALHGWDRIRITRGIERMPSDFDISIMDYYPGGEQQWVSPGDPCVVKLGEDMVITGYVDRCCPSIRPNQHQIRVTGRGKCQDLVDCSAEWESNVMTGLDALAMSQRLAAPYDIHVTTDVTGLQAAPQLTINWGESPQEIIDRVCRWSALLAYDLPDGNLYLTRVGTQKAASGVMQGENIQAADYQSSIDQRFSHYAGLSMSVAPLYEVGSSVEYGGTFLASAQDPEKMRPRKKIDIIESTMIANGVAQQYIDWEMNRRYGRSKALRVVVDSWRDKSGKLWEINTQIPISIPVFNITDMYWLLSEVTFTRDQRGTTAELVLMPPEAFTVEPYQFYQQVRELNN</sequence>
<feature type="domain" description="Baseplate hub protein gp44/GpP-like second" evidence="3">
    <location>
        <begin position="98"/>
        <end position="181"/>
    </location>
</feature>
<organism evidence="4 6">
    <name type="scientific">Candidatus Williamhamiltonella defendens</name>
    <dbReference type="NCBI Taxonomy" id="138072"/>
    <lineage>
        <taxon>Bacteria</taxon>
        <taxon>Pseudomonadati</taxon>
        <taxon>Pseudomonadota</taxon>
        <taxon>Gammaproteobacteria</taxon>
        <taxon>Enterobacterales</taxon>
        <taxon>Enterobacteriaceae</taxon>
        <taxon>aphid secondary symbionts</taxon>
        <taxon>Candidatus Williamhamiltonella</taxon>
    </lineage>
</organism>
<dbReference type="InterPro" id="IPR053981">
    <property type="entry name" value="Gp44/GpP-like_2nd"/>
</dbReference>
<feature type="domain" description="Baseplate hub protein gp44-like N-terminal" evidence="1">
    <location>
        <begin position="13"/>
        <end position="95"/>
    </location>
</feature>
<evidence type="ECO:0000313" key="5">
    <source>
        <dbReference type="EMBL" id="ATW34378.1"/>
    </source>
</evidence>
<evidence type="ECO:0000313" key="4">
    <source>
        <dbReference type="EMBL" id="ATW33146.1"/>
    </source>
</evidence>
<name>A0A2D3TBH8_9ENTR</name>
<evidence type="ECO:0000259" key="2">
    <source>
        <dbReference type="Pfam" id="PF21929"/>
    </source>
</evidence>
<dbReference type="InterPro" id="IPR049354">
    <property type="entry name" value="GpP-like_N"/>
</dbReference>
<reference evidence="4" key="3">
    <citation type="journal article" date="2018" name="Genome Biol. Evol.">
        <title>Culture-Facilitated Comparative Genomics of the Facultative Symbiont Hamiltonella defensa.</title>
        <authorList>
            <person name="Chevignon G."/>
            <person name="Boyd B.M."/>
            <person name="Brandt J.W."/>
            <person name="Oliver K.M."/>
            <person name="Strand M.R."/>
        </authorList>
    </citation>
    <scope>NUCLEOTIDE SEQUENCE</scope>
    <source>
        <strain evidence="4">ZA17</strain>
    </source>
</reference>
<evidence type="ECO:0000259" key="3">
    <source>
        <dbReference type="Pfam" id="PF22255"/>
    </source>
</evidence>
<gene>
    <name evidence="4" type="ORF">BJP43_01345</name>
    <name evidence="5" type="ORF">BJP43_09050</name>
</gene>
<dbReference type="InterPro" id="IPR053982">
    <property type="entry name" value="Gp44/GpP-like_C"/>
</dbReference>
<dbReference type="Gene3D" id="3.55.50.10">
    <property type="entry name" value="Baseplate protein-like domains"/>
    <property type="match status" value="1"/>
</dbReference>
<dbReference type="RefSeq" id="WP_100096072.1">
    <property type="nucleotide sequence ID" value="NZ_CP017613.1"/>
</dbReference>
<dbReference type="Proteomes" id="UP000229055">
    <property type="component" value="Chromosome"/>
</dbReference>
<dbReference type="SUPFAM" id="SSF69279">
    <property type="entry name" value="Phage tail proteins"/>
    <property type="match status" value="2"/>
</dbReference>
<dbReference type="Pfam" id="PF22255">
    <property type="entry name" value="Gp44-like_2nd"/>
    <property type="match status" value="1"/>
</dbReference>
<feature type="domain" description="Baseplate hub protein gp44/GpP-like C-terminal" evidence="2">
    <location>
        <begin position="264"/>
        <end position="347"/>
    </location>
</feature>
<dbReference type="Gene3D" id="2.30.300.10">
    <property type="entry name" value="Baseplate protein-like domain - beta roll fold"/>
    <property type="match status" value="1"/>
</dbReference>
<dbReference type="PIRSF" id="PIRSF004440">
    <property type="entry name" value="GpP"/>
    <property type="match status" value="1"/>
</dbReference>
<dbReference type="Gene3D" id="3.30.1920.10">
    <property type="entry name" value="Baseplate protein-like domains - 2 layer sandwich fold"/>
    <property type="match status" value="1"/>
</dbReference>
<evidence type="ECO:0000313" key="6">
    <source>
        <dbReference type="Proteomes" id="UP000229055"/>
    </source>
</evidence>
<accession>A0A2D3TBH8</accession>
<evidence type="ECO:0000259" key="1">
    <source>
        <dbReference type="Pfam" id="PF21683"/>
    </source>
</evidence>
<dbReference type="EMBL" id="CP017613">
    <property type="protein sequence ID" value="ATW33146.1"/>
    <property type="molecule type" value="Genomic_DNA"/>
</dbReference>
<dbReference type="InterPro" id="IPR026276">
    <property type="entry name" value="Baseplate_GpP"/>
</dbReference>
<proteinExistence type="predicted"/>